<sequence>MSTDDLRKSAKAVYLATDEEVAKDLSEKLKWAADEIDRLKGKVT</sequence>
<accession>A0A6H1ZKX5</accession>
<reference evidence="1" key="1">
    <citation type="submission" date="2020-03" db="EMBL/GenBank/DDBJ databases">
        <title>The deep terrestrial virosphere.</title>
        <authorList>
            <person name="Holmfeldt K."/>
            <person name="Nilsson E."/>
            <person name="Simone D."/>
            <person name="Lopez-Fernandez M."/>
            <person name="Wu X."/>
            <person name="de Brujin I."/>
            <person name="Lundin D."/>
            <person name="Andersson A."/>
            <person name="Bertilsson S."/>
            <person name="Dopson M."/>
        </authorList>
    </citation>
    <scope>NUCLEOTIDE SEQUENCE</scope>
    <source>
        <strain evidence="1">TM448A00845</strain>
    </source>
</reference>
<dbReference type="EMBL" id="MT144074">
    <property type="protein sequence ID" value="QJA48178.1"/>
    <property type="molecule type" value="Genomic_DNA"/>
</dbReference>
<proteinExistence type="predicted"/>
<protein>
    <submittedName>
        <fullName evidence="1">Uncharacterized protein</fullName>
    </submittedName>
</protein>
<organism evidence="1">
    <name type="scientific">viral metagenome</name>
    <dbReference type="NCBI Taxonomy" id="1070528"/>
    <lineage>
        <taxon>unclassified sequences</taxon>
        <taxon>metagenomes</taxon>
        <taxon>organismal metagenomes</taxon>
    </lineage>
</organism>
<evidence type="ECO:0000313" key="1">
    <source>
        <dbReference type="EMBL" id="QJA48178.1"/>
    </source>
</evidence>
<name>A0A6H1ZKX5_9ZZZZ</name>
<gene>
    <name evidence="1" type="ORF">TM448A00845_0016</name>
</gene>
<dbReference type="AlphaFoldDB" id="A0A6H1ZKX5"/>